<proteinExistence type="predicted"/>
<dbReference type="EMBL" id="JAKOGI010002155">
    <property type="protein sequence ID" value="KAJ8422764.1"/>
    <property type="molecule type" value="Genomic_DNA"/>
</dbReference>
<dbReference type="InterPro" id="IPR036322">
    <property type="entry name" value="WD40_repeat_dom_sf"/>
</dbReference>
<reference evidence="1" key="1">
    <citation type="submission" date="2022-04" db="EMBL/GenBank/DDBJ databases">
        <title>Carnegiea gigantea Genome sequencing and assembly v2.</title>
        <authorList>
            <person name="Copetti D."/>
            <person name="Sanderson M.J."/>
            <person name="Burquez A."/>
            <person name="Wojciechowski M.F."/>
        </authorList>
    </citation>
    <scope>NUCLEOTIDE SEQUENCE</scope>
    <source>
        <strain evidence="1">SGP5-SGP5p</strain>
        <tissue evidence="1">Aerial part</tissue>
    </source>
</reference>
<dbReference type="Gene3D" id="2.130.10.10">
    <property type="entry name" value="YVTN repeat-like/Quinoprotein amine dehydrogenase"/>
    <property type="match status" value="1"/>
</dbReference>
<dbReference type="OrthoDB" id="2161379at2759"/>
<evidence type="ECO:0000313" key="2">
    <source>
        <dbReference type="Proteomes" id="UP001153076"/>
    </source>
</evidence>
<dbReference type="SUPFAM" id="SSF50978">
    <property type="entry name" value="WD40 repeat-like"/>
    <property type="match status" value="1"/>
</dbReference>
<dbReference type="InterPro" id="IPR015943">
    <property type="entry name" value="WD40/YVTN_repeat-like_dom_sf"/>
</dbReference>
<sequence>MDAAKSLRRLRGHSSTANCCIASRNRPNVVATAGECSHLGMWGAQWEFSCKEIVSNVTPSTTTRTAGRWMDALAARCAFLGLKQEKKQVVKSARSTIGFLMLACAGFLTPGPRTRLCSWPRSPLSQLHCALASFHQDSCVCVFDLRCKDVQLVVKLGTDAISSLCFKQGNENMIYASSGSEIKCFDLQMPTFEKPMESYAYNKEEINQVDSSQS</sequence>
<protein>
    <submittedName>
        <fullName evidence="1">Uncharacterized protein</fullName>
    </submittedName>
</protein>
<accession>A0A9Q1JHD6</accession>
<evidence type="ECO:0000313" key="1">
    <source>
        <dbReference type="EMBL" id="KAJ8422764.1"/>
    </source>
</evidence>
<organism evidence="1 2">
    <name type="scientific">Carnegiea gigantea</name>
    <dbReference type="NCBI Taxonomy" id="171969"/>
    <lineage>
        <taxon>Eukaryota</taxon>
        <taxon>Viridiplantae</taxon>
        <taxon>Streptophyta</taxon>
        <taxon>Embryophyta</taxon>
        <taxon>Tracheophyta</taxon>
        <taxon>Spermatophyta</taxon>
        <taxon>Magnoliopsida</taxon>
        <taxon>eudicotyledons</taxon>
        <taxon>Gunneridae</taxon>
        <taxon>Pentapetalae</taxon>
        <taxon>Caryophyllales</taxon>
        <taxon>Cactineae</taxon>
        <taxon>Cactaceae</taxon>
        <taxon>Cactoideae</taxon>
        <taxon>Echinocereeae</taxon>
        <taxon>Carnegiea</taxon>
    </lineage>
</organism>
<dbReference type="PANTHER" id="PTHR45296:SF1">
    <property type="entry name" value="TRANSDUCIN_WD40 REPEAT-LIKE SUPERFAMILY PROTEIN"/>
    <property type="match status" value="1"/>
</dbReference>
<comment type="caution">
    <text evidence="1">The sequence shown here is derived from an EMBL/GenBank/DDBJ whole genome shotgun (WGS) entry which is preliminary data.</text>
</comment>
<gene>
    <name evidence="1" type="ORF">Cgig2_024403</name>
</gene>
<name>A0A9Q1JHD6_9CARY</name>
<dbReference type="AlphaFoldDB" id="A0A9Q1JHD6"/>
<dbReference type="Proteomes" id="UP001153076">
    <property type="component" value="Unassembled WGS sequence"/>
</dbReference>
<keyword evidence="2" id="KW-1185">Reference proteome</keyword>
<dbReference type="PANTHER" id="PTHR45296">
    <property type="entry name" value="TRANSDUCIN/WD40 REPEAT-LIKE SUPERFAMILY PROTEIN"/>
    <property type="match status" value="1"/>
</dbReference>